<name>A0A934QRN9_9PSEU</name>
<dbReference type="PROSITE" id="PS00211">
    <property type="entry name" value="ABC_TRANSPORTER_1"/>
    <property type="match status" value="1"/>
</dbReference>
<keyword evidence="7" id="KW-1185">Reference proteome</keyword>
<dbReference type="SMART" id="SM00382">
    <property type="entry name" value="AAA"/>
    <property type="match status" value="1"/>
</dbReference>
<evidence type="ECO:0000256" key="3">
    <source>
        <dbReference type="ARBA" id="ARBA00022741"/>
    </source>
</evidence>
<dbReference type="InterPro" id="IPR050153">
    <property type="entry name" value="Metal_Ion_Import_ABC"/>
</dbReference>
<evidence type="ECO:0000256" key="2">
    <source>
        <dbReference type="ARBA" id="ARBA00022448"/>
    </source>
</evidence>
<keyword evidence="2" id="KW-0813">Transport</keyword>
<dbReference type="Proteomes" id="UP000635245">
    <property type="component" value="Unassembled WGS sequence"/>
</dbReference>
<dbReference type="InterPro" id="IPR017871">
    <property type="entry name" value="ABC_transporter-like_CS"/>
</dbReference>
<dbReference type="Pfam" id="PF00005">
    <property type="entry name" value="ABC_tran"/>
    <property type="match status" value="1"/>
</dbReference>
<dbReference type="EMBL" id="JAENJH010000002">
    <property type="protein sequence ID" value="MBK1784139.1"/>
    <property type="molecule type" value="Genomic_DNA"/>
</dbReference>
<evidence type="ECO:0000313" key="7">
    <source>
        <dbReference type="Proteomes" id="UP000635245"/>
    </source>
</evidence>
<protein>
    <submittedName>
        <fullName evidence="6">ABC transporter ATP-binding protein</fullName>
    </submittedName>
</protein>
<dbReference type="PANTHER" id="PTHR42734">
    <property type="entry name" value="METAL TRANSPORT SYSTEM ATP-BINDING PROTEIN TM_0124-RELATED"/>
    <property type="match status" value="1"/>
</dbReference>
<dbReference type="InterPro" id="IPR003593">
    <property type="entry name" value="AAA+_ATPase"/>
</dbReference>
<sequence>MTTSTDSRTAAQPPSALSLREVSASYGGRTVLDGVSVEIPAATLCAVVGPNGAGKSTMVKAALGLVPSVRGHVELLGEPLRRVRRRVAYVPQQDSVAQDFPITAIQVVEMGRYPHRGWLRRLTRHDDELVAAAMDQVGVADLAEHPIDELSGGQRQRVFLARALAQGADLVILDEPFTAVDARTESALLEVLTTLCQNGRSVIAVHHDLRAVLDRFDHAVLLAGTVLAEGAPGDVLTPEHLERAYGMTPLVLNR</sequence>
<dbReference type="InterPro" id="IPR003439">
    <property type="entry name" value="ABC_transporter-like_ATP-bd"/>
</dbReference>
<feature type="domain" description="ABC transporter" evidence="5">
    <location>
        <begin position="17"/>
        <end position="248"/>
    </location>
</feature>
<reference evidence="6" key="1">
    <citation type="submission" date="2020-12" db="EMBL/GenBank/DDBJ databases">
        <title>Prauserella sp. ASG 168, a novel actinomycete isolated from cave rock.</title>
        <authorList>
            <person name="Suriyachadkun C."/>
        </authorList>
    </citation>
    <scope>NUCLEOTIDE SEQUENCE</scope>
    <source>
        <strain evidence="6">ASG 168</strain>
    </source>
</reference>
<dbReference type="AlphaFoldDB" id="A0A934QRN9"/>
<proteinExistence type="inferred from homology"/>
<dbReference type="GO" id="GO:0016887">
    <property type="term" value="F:ATP hydrolysis activity"/>
    <property type="evidence" value="ECO:0007669"/>
    <property type="project" value="InterPro"/>
</dbReference>
<dbReference type="CDD" id="cd03235">
    <property type="entry name" value="ABC_Metallic_Cations"/>
    <property type="match status" value="1"/>
</dbReference>
<keyword evidence="4 6" id="KW-0067">ATP-binding</keyword>
<dbReference type="FunFam" id="3.40.50.300:FF:000134">
    <property type="entry name" value="Iron-enterobactin ABC transporter ATP-binding protein"/>
    <property type="match status" value="1"/>
</dbReference>
<evidence type="ECO:0000256" key="4">
    <source>
        <dbReference type="ARBA" id="ARBA00022840"/>
    </source>
</evidence>
<comment type="caution">
    <text evidence="6">The sequence shown here is derived from an EMBL/GenBank/DDBJ whole genome shotgun (WGS) entry which is preliminary data.</text>
</comment>
<organism evidence="6 7">
    <name type="scientific">Prauserella cavernicola</name>
    <dbReference type="NCBI Taxonomy" id="2800127"/>
    <lineage>
        <taxon>Bacteria</taxon>
        <taxon>Bacillati</taxon>
        <taxon>Actinomycetota</taxon>
        <taxon>Actinomycetes</taxon>
        <taxon>Pseudonocardiales</taxon>
        <taxon>Pseudonocardiaceae</taxon>
        <taxon>Prauserella</taxon>
    </lineage>
</organism>
<dbReference type="PANTHER" id="PTHR42734:SF5">
    <property type="entry name" value="IRON TRANSPORT SYSTEM ATP-BINDING PROTEIN HI_0361-RELATED"/>
    <property type="match status" value="1"/>
</dbReference>
<evidence type="ECO:0000313" key="6">
    <source>
        <dbReference type="EMBL" id="MBK1784139.1"/>
    </source>
</evidence>
<dbReference type="PROSITE" id="PS50893">
    <property type="entry name" value="ABC_TRANSPORTER_2"/>
    <property type="match status" value="1"/>
</dbReference>
<comment type="similarity">
    <text evidence="1">Belongs to the ABC transporter superfamily.</text>
</comment>
<dbReference type="InterPro" id="IPR027417">
    <property type="entry name" value="P-loop_NTPase"/>
</dbReference>
<accession>A0A934QRN9</accession>
<dbReference type="GO" id="GO:0005524">
    <property type="term" value="F:ATP binding"/>
    <property type="evidence" value="ECO:0007669"/>
    <property type="project" value="UniProtKB-KW"/>
</dbReference>
<evidence type="ECO:0000259" key="5">
    <source>
        <dbReference type="PROSITE" id="PS50893"/>
    </source>
</evidence>
<evidence type="ECO:0000256" key="1">
    <source>
        <dbReference type="ARBA" id="ARBA00005417"/>
    </source>
</evidence>
<dbReference type="SUPFAM" id="SSF52540">
    <property type="entry name" value="P-loop containing nucleoside triphosphate hydrolases"/>
    <property type="match status" value="1"/>
</dbReference>
<keyword evidence="3" id="KW-0547">Nucleotide-binding</keyword>
<gene>
    <name evidence="6" type="ORF">JHE00_07340</name>
</gene>
<dbReference type="RefSeq" id="WP_200316141.1">
    <property type="nucleotide sequence ID" value="NZ_JAENJH010000002.1"/>
</dbReference>
<dbReference type="Gene3D" id="3.40.50.300">
    <property type="entry name" value="P-loop containing nucleotide triphosphate hydrolases"/>
    <property type="match status" value="1"/>
</dbReference>